<dbReference type="InterPro" id="IPR050582">
    <property type="entry name" value="HAD-like_SerB"/>
</dbReference>
<reference evidence="5" key="1">
    <citation type="submission" date="2018-05" db="EMBL/GenBank/DDBJ databases">
        <title>Leptospira yasudae sp. nov. and Leptospira stimsonii sp. nov., two pathogenic species of the genus Leptospira isolated from environmental sources.</title>
        <authorList>
            <person name="Casanovas-Massana A."/>
            <person name="Hamond C."/>
            <person name="Santos L.A."/>
            <person name="Hacker K.P."/>
            <person name="Balassiano I."/>
            <person name="Medeiros M.A."/>
            <person name="Reis M.G."/>
            <person name="Ko A.I."/>
            <person name="Wunder E.A."/>
        </authorList>
    </citation>
    <scope>NUCLEOTIDE SEQUENCE [LARGE SCALE GENOMIC DNA]</scope>
    <source>
        <strain evidence="5">B21</strain>
    </source>
</reference>
<dbReference type="PANTHER" id="PTHR43344">
    <property type="entry name" value="PHOSPHOSERINE PHOSPHATASE"/>
    <property type="match status" value="1"/>
</dbReference>
<accession>A0ABX9M3T9</accession>
<reference evidence="4 5" key="2">
    <citation type="journal article" date="2020" name="Int. J. Syst. Evol. Microbiol.">
        <title>Leptospira yasudae sp. nov. and Leptospira stimsonii sp. nov., two new species of the pathogenic group isolated from environmental sources.</title>
        <authorList>
            <person name="Casanovas-Massana A."/>
            <person name="Hamond C."/>
            <person name="Santos L.A."/>
            <person name="de Oliveira D."/>
            <person name="Hacker K.P."/>
            <person name="Balassiano I."/>
            <person name="Costa F."/>
            <person name="Medeiros M.A."/>
            <person name="Reis M.G."/>
            <person name="Ko A.I."/>
            <person name="Wunder E.A."/>
        </authorList>
    </citation>
    <scope>NUCLEOTIDE SEQUENCE [LARGE SCALE GENOMIC DNA]</scope>
    <source>
        <strain evidence="4 5">B21</strain>
    </source>
</reference>
<evidence type="ECO:0000256" key="3">
    <source>
        <dbReference type="ARBA" id="ARBA00022842"/>
    </source>
</evidence>
<dbReference type="RefSeq" id="WP_118956006.1">
    <property type="nucleotide sequence ID" value="NZ_QHCR01000004.1"/>
</dbReference>
<name>A0ABX9M3T9_9LEPT</name>
<dbReference type="InterPro" id="IPR023214">
    <property type="entry name" value="HAD_sf"/>
</dbReference>
<keyword evidence="5" id="KW-1185">Reference proteome</keyword>
<evidence type="ECO:0000256" key="2">
    <source>
        <dbReference type="ARBA" id="ARBA00022801"/>
    </source>
</evidence>
<organism evidence="4 5">
    <name type="scientific">Leptospira yasudae</name>
    <dbReference type="NCBI Taxonomy" id="2202201"/>
    <lineage>
        <taxon>Bacteria</taxon>
        <taxon>Pseudomonadati</taxon>
        <taxon>Spirochaetota</taxon>
        <taxon>Spirochaetia</taxon>
        <taxon>Leptospirales</taxon>
        <taxon>Leptospiraceae</taxon>
        <taxon>Leptospira</taxon>
    </lineage>
</organism>
<gene>
    <name evidence="4" type="ORF">DLM77_10625</name>
</gene>
<sequence>MSLTRDFWNPQIYEILSRNQPGKAAFDFDNTLVRNDFGEAVMELFLSQGIPAYKDDISAFFPRENLDKILSSRFQDPSRFRSLVLEEYESIQLKSGLEASYRWSSWIFSGHSPDELKEISKRVWNDHAIDRSSQAVRIYEPMKELVAHLIEMGWEVWIVTASPQEIIQSVSHLFDIPAERVLGMNLAVANGIHSSTILEPFTYGNGKVERLRAATGGFADLAFGDSINDFPLLRSSARAGIFLDRGKGIVPPSEAKIQAIADWNVLEGVLVES</sequence>
<protein>
    <submittedName>
        <fullName evidence="4">Haloacid dehalogenase</fullName>
    </submittedName>
</protein>
<dbReference type="PANTHER" id="PTHR43344:SF13">
    <property type="entry name" value="PHOSPHATASE RV3661-RELATED"/>
    <property type="match status" value="1"/>
</dbReference>
<keyword evidence="1" id="KW-0479">Metal-binding</keyword>
<evidence type="ECO:0000313" key="4">
    <source>
        <dbReference type="EMBL" id="RHX80283.1"/>
    </source>
</evidence>
<evidence type="ECO:0000313" key="5">
    <source>
        <dbReference type="Proteomes" id="UP000285569"/>
    </source>
</evidence>
<proteinExistence type="predicted"/>
<evidence type="ECO:0000256" key="1">
    <source>
        <dbReference type="ARBA" id="ARBA00022723"/>
    </source>
</evidence>
<keyword evidence="2" id="KW-0378">Hydrolase</keyword>
<dbReference type="Gene3D" id="3.40.50.1000">
    <property type="entry name" value="HAD superfamily/HAD-like"/>
    <property type="match status" value="1"/>
</dbReference>
<dbReference type="Proteomes" id="UP000285569">
    <property type="component" value="Unassembled WGS sequence"/>
</dbReference>
<keyword evidence="3" id="KW-0460">Magnesium</keyword>
<dbReference type="EMBL" id="QHCR01000004">
    <property type="protein sequence ID" value="RHX80283.1"/>
    <property type="molecule type" value="Genomic_DNA"/>
</dbReference>
<dbReference type="SUPFAM" id="SSF56784">
    <property type="entry name" value="HAD-like"/>
    <property type="match status" value="1"/>
</dbReference>
<dbReference type="InterPro" id="IPR036412">
    <property type="entry name" value="HAD-like_sf"/>
</dbReference>
<comment type="caution">
    <text evidence="4">The sequence shown here is derived from an EMBL/GenBank/DDBJ whole genome shotgun (WGS) entry which is preliminary data.</text>
</comment>
<dbReference type="Pfam" id="PF12710">
    <property type="entry name" value="HAD"/>
    <property type="match status" value="1"/>
</dbReference>